<name>A0A443ZVC7_9PSED</name>
<evidence type="ECO:0000256" key="4">
    <source>
        <dbReference type="ARBA" id="ARBA00023163"/>
    </source>
</evidence>
<dbReference type="InterPro" id="IPR005119">
    <property type="entry name" value="LysR_subst-bd"/>
</dbReference>
<dbReference type="InterPro" id="IPR036390">
    <property type="entry name" value="WH_DNA-bd_sf"/>
</dbReference>
<dbReference type="PROSITE" id="PS50931">
    <property type="entry name" value="HTH_LYSR"/>
    <property type="match status" value="1"/>
</dbReference>
<dbReference type="Proteomes" id="UP000288983">
    <property type="component" value="Unassembled WGS sequence"/>
</dbReference>
<dbReference type="InterPro" id="IPR050950">
    <property type="entry name" value="HTH-type_LysR_regulators"/>
</dbReference>
<evidence type="ECO:0000256" key="3">
    <source>
        <dbReference type="ARBA" id="ARBA00023125"/>
    </source>
</evidence>
<evidence type="ECO:0000313" key="6">
    <source>
        <dbReference type="EMBL" id="RWU24346.1"/>
    </source>
</evidence>
<gene>
    <name evidence="6" type="ORF">DM813_08495</name>
</gene>
<dbReference type="OrthoDB" id="8673707at2"/>
<sequence length="316" mass="34724">MHIDLRQLRHLIALAEHRSFVAAASAVNLSQSAFSRSIQALEHSAGCLLVDRSQKELPRTKQGLVVLEHARRLVSGARLLSNEIRQFNGLEAGELRFGCGPAPAAGLVPRAIGGFIGRYPNARVLFQVDDWQSLNKRLLAEEFEFFVADTRQFEADPDYHTRRLRPRRWYFCCRAGHPLAGQASVSAQALLQYPLAATLRPPNLRKVLGDLSGQPEFVANVECENSYSLLGVVLSSNAIGICTANSDALHSAAGALVRLTIDGLGEDCEELYTRYGIVSRARLRLSPLAEAMIEQIVSTDQADQSLDARSLEHLAI</sequence>
<comment type="similarity">
    <text evidence="1">Belongs to the LysR transcriptional regulatory family.</text>
</comment>
<keyword evidence="3" id="KW-0238">DNA-binding</keyword>
<dbReference type="GO" id="GO:0003677">
    <property type="term" value="F:DNA binding"/>
    <property type="evidence" value="ECO:0007669"/>
    <property type="project" value="UniProtKB-KW"/>
</dbReference>
<dbReference type="SUPFAM" id="SSF53850">
    <property type="entry name" value="Periplasmic binding protein-like II"/>
    <property type="match status" value="1"/>
</dbReference>
<keyword evidence="4" id="KW-0804">Transcription</keyword>
<dbReference type="CDD" id="cd05466">
    <property type="entry name" value="PBP2_LTTR_substrate"/>
    <property type="match status" value="1"/>
</dbReference>
<evidence type="ECO:0000256" key="1">
    <source>
        <dbReference type="ARBA" id="ARBA00009437"/>
    </source>
</evidence>
<dbReference type="RefSeq" id="WP_128322963.1">
    <property type="nucleotide sequence ID" value="NZ_QJRG01000036.1"/>
</dbReference>
<dbReference type="Pfam" id="PF03466">
    <property type="entry name" value="LysR_substrate"/>
    <property type="match status" value="1"/>
</dbReference>
<keyword evidence="2" id="KW-0805">Transcription regulation</keyword>
<dbReference type="GO" id="GO:0005829">
    <property type="term" value="C:cytosol"/>
    <property type="evidence" value="ECO:0007669"/>
    <property type="project" value="TreeGrafter"/>
</dbReference>
<organism evidence="6 7">
    <name type="scientific">Pseudomonas alkylphenolica</name>
    <dbReference type="NCBI Taxonomy" id="237609"/>
    <lineage>
        <taxon>Bacteria</taxon>
        <taxon>Pseudomonadati</taxon>
        <taxon>Pseudomonadota</taxon>
        <taxon>Gammaproteobacteria</taxon>
        <taxon>Pseudomonadales</taxon>
        <taxon>Pseudomonadaceae</taxon>
        <taxon>Pseudomonas</taxon>
    </lineage>
</organism>
<protein>
    <submittedName>
        <fullName evidence="6">LysR family transcriptional regulator</fullName>
    </submittedName>
</protein>
<dbReference type="Gene3D" id="3.40.190.290">
    <property type="match status" value="1"/>
</dbReference>
<dbReference type="EMBL" id="QJRG01000036">
    <property type="protein sequence ID" value="RWU24346.1"/>
    <property type="molecule type" value="Genomic_DNA"/>
</dbReference>
<evidence type="ECO:0000313" key="7">
    <source>
        <dbReference type="Proteomes" id="UP000288983"/>
    </source>
</evidence>
<dbReference type="Gene3D" id="1.10.10.10">
    <property type="entry name" value="Winged helix-like DNA-binding domain superfamily/Winged helix DNA-binding domain"/>
    <property type="match status" value="1"/>
</dbReference>
<dbReference type="InterPro" id="IPR000847">
    <property type="entry name" value="LysR_HTH_N"/>
</dbReference>
<reference evidence="6 7" key="1">
    <citation type="submission" date="2018-06" db="EMBL/GenBank/DDBJ databases">
        <title>Bacteria isolated from soil of Wuhan.</title>
        <authorList>
            <person name="Wei X."/>
            <person name="Chunhua H."/>
        </authorList>
    </citation>
    <scope>NUCLEOTIDE SEQUENCE [LARGE SCALE GENOMIC DNA]</scope>
    <source>
        <strain evidence="7">xwS2</strain>
    </source>
</reference>
<dbReference type="AlphaFoldDB" id="A0A443ZVC7"/>
<dbReference type="PANTHER" id="PTHR30419">
    <property type="entry name" value="HTH-TYPE TRANSCRIPTIONAL REGULATOR YBHD"/>
    <property type="match status" value="1"/>
</dbReference>
<comment type="caution">
    <text evidence="6">The sequence shown here is derived from an EMBL/GenBank/DDBJ whole genome shotgun (WGS) entry which is preliminary data.</text>
</comment>
<dbReference type="SUPFAM" id="SSF46785">
    <property type="entry name" value="Winged helix' DNA-binding domain"/>
    <property type="match status" value="1"/>
</dbReference>
<dbReference type="Pfam" id="PF00126">
    <property type="entry name" value="HTH_1"/>
    <property type="match status" value="1"/>
</dbReference>
<evidence type="ECO:0000256" key="2">
    <source>
        <dbReference type="ARBA" id="ARBA00023015"/>
    </source>
</evidence>
<dbReference type="InterPro" id="IPR036388">
    <property type="entry name" value="WH-like_DNA-bd_sf"/>
</dbReference>
<accession>A0A443ZVC7</accession>
<proteinExistence type="inferred from homology"/>
<evidence type="ECO:0000259" key="5">
    <source>
        <dbReference type="PROSITE" id="PS50931"/>
    </source>
</evidence>
<feature type="domain" description="HTH lysR-type" evidence="5">
    <location>
        <begin position="3"/>
        <end position="60"/>
    </location>
</feature>
<dbReference type="GO" id="GO:0003700">
    <property type="term" value="F:DNA-binding transcription factor activity"/>
    <property type="evidence" value="ECO:0007669"/>
    <property type="project" value="InterPro"/>
</dbReference>
<dbReference type="PANTHER" id="PTHR30419:SF30">
    <property type="entry name" value="LYSR FAMILY TRANSCRIPTIONAL REGULATOR"/>
    <property type="match status" value="1"/>
</dbReference>